<sequence length="129" mass="14763">MPTSTMCDEPTVEDLVRWDYAEETDLDCEATTLQLDPTFVVILVQERQILEKEAATHGVAEHIERFTESSMAKRAAKKREREPVDEEDKEDAELQVVGPSTKKPRYEPKLPSLQDTLRASGKFKWGRRG</sequence>
<organism evidence="2 3">
    <name type="scientific">Mycena chlorophos</name>
    <name type="common">Agaric fungus</name>
    <name type="synonym">Agaricus chlorophos</name>
    <dbReference type="NCBI Taxonomy" id="658473"/>
    <lineage>
        <taxon>Eukaryota</taxon>
        <taxon>Fungi</taxon>
        <taxon>Dikarya</taxon>
        <taxon>Basidiomycota</taxon>
        <taxon>Agaricomycotina</taxon>
        <taxon>Agaricomycetes</taxon>
        <taxon>Agaricomycetidae</taxon>
        <taxon>Agaricales</taxon>
        <taxon>Marasmiineae</taxon>
        <taxon>Mycenaceae</taxon>
        <taxon>Mycena</taxon>
    </lineage>
</organism>
<feature type="region of interest" description="Disordered" evidence="1">
    <location>
        <begin position="68"/>
        <end position="113"/>
    </location>
</feature>
<gene>
    <name evidence="2" type="ORF">MCHLO_04065</name>
</gene>
<protein>
    <submittedName>
        <fullName evidence="2">Uncharacterized protein</fullName>
    </submittedName>
</protein>
<evidence type="ECO:0000313" key="3">
    <source>
        <dbReference type="Proteomes" id="UP000815677"/>
    </source>
</evidence>
<dbReference type="EMBL" id="DF842552">
    <property type="protein sequence ID" value="GAT46555.1"/>
    <property type="molecule type" value="Genomic_DNA"/>
</dbReference>
<accession>A0ABQ0L601</accession>
<proteinExistence type="predicted"/>
<evidence type="ECO:0000256" key="1">
    <source>
        <dbReference type="SAM" id="MobiDB-lite"/>
    </source>
</evidence>
<feature type="compositionally biased region" description="Acidic residues" evidence="1">
    <location>
        <begin position="83"/>
        <end position="93"/>
    </location>
</feature>
<reference evidence="2" key="1">
    <citation type="submission" date="2014-09" db="EMBL/GenBank/DDBJ databases">
        <title>Genome sequence of the luminous mushroom Mycena chlorophos for searching fungal bioluminescence genes.</title>
        <authorList>
            <person name="Tanaka Y."/>
            <person name="Kasuga D."/>
            <person name="Oba Y."/>
            <person name="Hase S."/>
            <person name="Sato K."/>
            <person name="Oba Y."/>
            <person name="Sakakibara Y."/>
        </authorList>
    </citation>
    <scope>NUCLEOTIDE SEQUENCE</scope>
</reference>
<keyword evidence="3" id="KW-1185">Reference proteome</keyword>
<evidence type="ECO:0000313" key="2">
    <source>
        <dbReference type="EMBL" id="GAT46555.1"/>
    </source>
</evidence>
<name>A0ABQ0L601_MYCCL</name>
<dbReference type="Proteomes" id="UP000815677">
    <property type="component" value="Unassembled WGS sequence"/>
</dbReference>